<accession>A0A7J9LPC4</accession>
<dbReference type="Proteomes" id="UP000593576">
    <property type="component" value="Unassembled WGS sequence"/>
</dbReference>
<dbReference type="EMBL" id="JABFAF010000007">
    <property type="protein sequence ID" value="MBA0860537.1"/>
    <property type="molecule type" value="Genomic_DNA"/>
</dbReference>
<comment type="caution">
    <text evidence="1">The sequence shown here is derived from an EMBL/GenBank/DDBJ whole genome shotgun (WGS) entry which is preliminary data.</text>
</comment>
<name>A0A7J9LPC4_GOSSC</name>
<dbReference type="AlphaFoldDB" id="A0A7J9LPC4"/>
<proteinExistence type="predicted"/>
<protein>
    <submittedName>
        <fullName evidence="1">Uncharacterized protein</fullName>
    </submittedName>
</protein>
<keyword evidence="2" id="KW-1185">Reference proteome</keyword>
<feature type="non-terminal residue" evidence="1">
    <location>
        <position position="59"/>
    </location>
</feature>
<organism evidence="1 2">
    <name type="scientific">Gossypium schwendimanii</name>
    <name type="common">Cotton</name>
    <dbReference type="NCBI Taxonomy" id="34291"/>
    <lineage>
        <taxon>Eukaryota</taxon>
        <taxon>Viridiplantae</taxon>
        <taxon>Streptophyta</taxon>
        <taxon>Embryophyta</taxon>
        <taxon>Tracheophyta</taxon>
        <taxon>Spermatophyta</taxon>
        <taxon>Magnoliopsida</taxon>
        <taxon>eudicotyledons</taxon>
        <taxon>Gunneridae</taxon>
        <taxon>Pentapetalae</taxon>
        <taxon>rosids</taxon>
        <taxon>malvids</taxon>
        <taxon>Malvales</taxon>
        <taxon>Malvaceae</taxon>
        <taxon>Malvoideae</taxon>
        <taxon>Gossypium</taxon>
    </lineage>
</organism>
<sequence>MYQFTCLTVSFWARHNRNKFFHEGIRQRICDIIGFIKAYIIELSILDKVLESKHNRKEA</sequence>
<evidence type="ECO:0000313" key="2">
    <source>
        <dbReference type="Proteomes" id="UP000593576"/>
    </source>
</evidence>
<reference evidence="1 2" key="1">
    <citation type="journal article" date="2019" name="Genome Biol. Evol.">
        <title>Insights into the evolution of the New World diploid cottons (Gossypium, subgenus Houzingenia) based on genome sequencing.</title>
        <authorList>
            <person name="Grover C.E."/>
            <person name="Arick M.A. 2nd"/>
            <person name="Thrash A."/>
            <person name="Conover J.L."/>
            <person name="Sanders W.S."/>
            <person name="Peterson D.G."/>
            <person name="Frelichowski J.E."/>
            <person name="Scheffler J.A."/>
            <person name="Scheffler B.E."/>
            <person name="Wendel J.F."/>
        </authorList>
    </citation>
    <scope>NUCLEOTIDE SEQUENCE [LARGE SCALE GENOMIC DNA]</scope>
    <source>
        <strain evidence="1">1</strain>
        <tissue evidence="1">Leaf</tissue>
    </source>
</reference>
<dbReference type="OrthoDB" id="10303143at2759"/>
<gene>
    <name evidence="1" type="ORF">Goshw_018624</name>
</gene>
<evidence type="ECO:0000313" key="1">
    <source>
        <dbReference type="EMBL" id="MBA0860537.1"/>
    </source>
</evidence>